<comment type="caution">
    <text evidence="2">The sequence shown here is derived from an EMBL/GenBank/DDBJ whole genome shotgun (WGS) entry which is preliminary data.</text>
</comment>
<evidence type="ECO:0000313" key="3">
    <source>
        <dbReference type="Proteomes" id="UP000035763"/>
    </source>
</evidence>
<protein>
    <recommendedName>
        <fullName evidence="4">Sulfotransferase domain-containing protein</fullName>
    </recommendedName>
</protein>
<dbReference type="AlphaFoldDB" id="W6K4X2"/>
<evidence type="ECO:0008006" key="4">
    <source>
        <dbReference type="Google" id="ProtNLM"/>
    </source>
</evidence>
<evidence type="ECO:0000313" key="2">
    <source>
        <dbReference type="EMBL" id="CCH75759.1"/>
    </source>
</evidence>
<accession>W6K4X2</accession>
<dbReference type="SUPFAM" id="SSF52540">
    <property type="entry name" value="P-loop containing nucleoside triphosphate hydrolases"/>
    <property type="match status" value="1"/>
</dbReference>
<reference evidence="2 3" key="1">
    <citation type="journal article" date="2013" name="ISME J.">
        <title>A metabolic model for members of the genus Tetrasphaera involved in enhanced biological phosphorus removal.</title>
        <authorList>
            <person name="Kristiansen R."/>
            <person name="Nguyen H.T.T."/>
            <person name="Saunders A.M."/>
            <person name="Nielsen J.L."/>
            <person name="Wimmer R."/>
            <person name="Le V.Q."/>
            <person name="McIlroy S.J."/>
            <person name="Petrovski S."/>
            <person name="Seviour R.J."/>
            <person name="Calteau A."/>
            <person name="Nielsen K.L."/>
            <person name="Nielsen P.H."/>
        </authorList>
    </citation>
    <scope>NUCLEOTIDE SEQUENCE [LARGE SCALE GENOMIC DNA]</scope>
    <source>
        <strain evidence="2 3">Ben110</strain>
    </source>
</reference>
<dbReference type="RefSeq" id="WP_048696352.1">
    <property type="nucleotide sequence ID" value="NZ_HG764815.1"/>
</dbReference>
<dbReference type="InterPro" id="IPR027417">
    <property type="entry name" value="P-loop_NTPase"/>
</dbReference>
<organism evidence="2 3">
    <name type="scientific">Nostocoides australiense Ben110</name>
    <dbReference type="NCBI Taxonomy" id="1193182"/>
    <lineage>
        <taxon>Bacteria</taxon>
        <taxon>Bacillati</taxon>
        <taxon>Actinomycetota</taxon>
        <taxon>Actinomycetes</taxon>
        <taxon>Micrococcales</taxon>
        <taxon>Intrasporangiaceae</taxon>
        <taxon>Nostocoides</taxon>
    </lineage>
</organism>
<feature type="compositionally biased region" description="Basic and acidic residues" evidence="1">
    <location>
        <begin position="190"/>
        <end position="204"/>
    </location>
</feature>
<evidence type="ECO:0000256" key="1">
    <source>
        <dbReference type="SAM" id="MobiDB-lite"/>
    </source>
</evidence>
<keyword evidence="3" id="KW-1185">Reference proteome</keyword>
<feature type="region of interest" description="Disordered" evidence="1">
    <location>
        <begin position="190"/>
        <end position="211"/>
    </location>
</feature>
<dbReference type="Proteomes" id="UP000035763">
    <property type="component" value="Unassembled WGS sequence"/>
</dbReference>
<dbReference type="Gene3D" id="3.40.50.300">
    <property type="entry name" value="P-loop containing nucleotide triphosphate hydrolases"/>
    <property type="match status" value="1"/>
</dbReference>
<dbReference type="EMBL" id="CAJA01000522">
    <property type="protein sequence ID" value="CCH75759.1"/>
    <property type="molecule type" value="Genomic_DNA"/>
</dbReference>
<proteinExistence type="predicted"/>
<dbReference type="STRING" id="1193182.BN11_930008"/>
<dbReference type="OrthoDB" id="3336394at2"/>
<gene>
    <name evidence="2" type="ORF">BN11_930008</name>
</gene>
<sequence>MSAPLPEDRSTLGRAKARLGRHVQWAREGGIGRLIEEDNLDPRTRAKAALARRAWVKANPVVPGGARAVFVVGVQRSGTNMLTSGLDAMPEVEVHNENDKKVFERFQLKSHQVVLDTVVASRHQVVLFKPICDSHDTDKLLDLFGGAANPARALWAYRAVDDRVRSAVTKFGDVNQQVMARIAKEGIRDGDIRGPREVPERSEDSSWGGWQTGGMTPEVLEAVRSCDPASLDANSGAALFWWARNSLYFTTGLDTRADVMPVSYDQVVADPRGTLERVCRFAGLPYRPEVSAHVDSRAAARGHKAPLDLDPRVRTLTDELGARLDAAAADFQVS</sequence>
<name>W6K4X2_9MICO</name>